<sequence length="76" mass="8663">MFTCSSSPGYRSRSIRPHNLRNLDKAAGRIHTQRSSLSLSGFGSLVQRSCRDTRARSGQPIPRRLSTQGVWRYRWG</sequence>
<proteinExistence type="predicted"/>
<keyword evidence="3" id="KW-1185">Reference proteome</keyword>
<name>A0A2K1JDL0_PHYPA</name>
<reference evidence="1 3" key="1">
    <citation type="journal article" date="2008" name="Science">
        <title>The Physcomitrella genome reveals evolutionary insights into the conquest of land by plants.</title>
        <authorList>
            <person name="Rensing S."/>
            <person name="Lang D."/>
            <person name="Zimmer A."/>
            <person name="Terry A."/>
            <person name="Salamov A."/>
            <person name="Shapiro H."/>
            <person name="Nishiyama T."/>
            <person name="Perroud P.-F."/>
            <person name="Lindquist E."/>
            <person name="Kamisugi Y."/>
            <person name="Tanahashi T."/>
            <person name="Sakakibara K."/>
            <person name="Fujita T."/>
            <person name="Oishi K."/>
            <person name="Shin-I T."/>
            <person name="Kuroki Y."/>
            <person name="Toyoda A."/>
            <person name="Suzuki Y."/>
            <person name="Hashimoto A."/>
            <person name="Yamaguchi K."/>
            <person name="Sugano A."/>
            <person name="Kohara Y."/>
            <person name="Fujiyama A."/>
            <person name="Anterola A."/>
            <person name="Aoki S."/>
            <person name="Ashton N."/>
            <person name="Barbazuk W.B."/>
            <person name="Barker E."/>
            <person name="Bennetzen J."/>
            <person name="Bezanilla M."/>
            <person name="Blankenship R."/>
            <person name="Cho S.H."/>
            <person name="Dutcher S."/>
            <person name="Estelle M."/>
            <person name="Fawcett J.A."/>
            <person name="Gundlach H."/>
            <person name="Hanada K."/>
            <person name="Heyl A."/>
            <person name="Hicks K.A."/>
            <person name="Hugh J."/>
            <person name="Lohr M."/>
            <person name="Mayer K."/>
            <person name="Melkozernov A."/>
            <person name="Murata T."/>
            <person name="Nelson D."/>
            <person name="Pils B."/>
            <person name="Prigge M."/>
            <person name="Reiss B."/>
            <person name="Renner T."/>
            <person name="Rombauts S."/>
            <person name="Rushton P."/>
            <person name="Sanderfoot A."/>
            <person name="Schween G."/>
            <person name="Shiu S.-H."/>
            <person name="Stueber K."/>
            <person name="Theodoulou F.L."/>
            <person name="Tu H."/>
            <person name="Van de Peer Y."/>
            <person name="Verrier P.J."/>
            <person name="Waters E."/>
            <person name="Wood A."/>
            <person name="Yang L."/>
            <person name="Cove D."/>
            <person name="Cuming A."/>
            <person name="Hasebe M."/>
            <person name="Lucas S."/>
            <person name="Mishler D.B."/>
            <person name="Reski R."/>
            <person name="Grigoriev I."/>
            <person name="Quatrano R.S."/>
            <person name="Boore J.L."/>
        </authorList>
    </citation>
    <scope>NUCLEOTIDE SEQUENCE [LARGE SCALE GENOMIC DNA]</scope>
    <source>
        <strain evidence="2 3">cv. Gransden 2004</strain>
    </source>
</reference>
<dbReference type="EnsemblPlants" id="Pp3c15_18240V3.1">
    <property type="protein sequence ID" value="Pp3c15_18240V3.1"/>
    <property type="gene ID" value="Pp3c15_18240"/>
</dbReference>
<dbReference type="EMBL" id="ABEU02000015">
    <property type="protein sequence ID" value="PNR39615.1"/>
    <property type="molecule type" value="Genomic_DNA"/>
</dbReference>
<reference evidence="1 3" key="2">
    <citation type="journal article" date="2018" name="Plant J.">
        <title>The Physcomitrella patens chromosome-scale assembly reveals moss genome structure and evolution.</title>
        <authorList>
            <person name="Lang D."/>
            <person name="Ullrich K.K."/>
            <person name="Murat F."/>
            <person name="Fuchs J."/>
            <person name="Jenkins J."/>
            <person name="Haas F.B."/>
            <person name="Piednoel M."/>
            <person name="Gundlach H."/>
            <person name="Van Bel M."/>
            <person name="Meyberg R."/>
            <person name="Vives C."/>
            <person name="Morata J."/>
            <person name="Symeonidi A."/>
            <person name="Hiss M."/>
            <person name="Muchero W."/>
            <person name="Kamisugi Y."/>
            <person name="Saleh O."/>
            <person name="Blanc G."/>
            <person name="Decker E.L."/>
            <person name="van Gessel N."/>
            <person name="Grimwood J."/>
            <person name="Hayes R.D."/>
            <person name="Graham S.W."/>
            <person name="Gunter L.E."/>
            <person name="McDaniel S.F."/>
            <person name="Hoernstein S.N.W."/>
            <person name="Larsson A."/>
            <person name="Li F.W."/>
            <person name="Perroud P.F."/>
            <person name="Phillips J."/>
            <person name="Ranjan P."/>
            <person name="Rokshar D.S."/>
            <person name="Rothfels C.J."/>
            <person name="Schneider L."/>
            <person name="Shu S."/>
            <person name="Stevenson D.W."/>
            <person name="Thummler F."/>
            <person name="Tillich M."/>
            <person name="Villarreal Aguilar J.C."/>
            <person name="Widiez T."/>
            <person name="Wong G.K."/>
            <person name="Wymore A."/>
            <person name="Zhang Y."/>
            <person name="Zimmer A.D."/>
            <person name="Quatrano R.S."/>
            <person name="Mayer K.F.X."/>
            <person name="Goodstein D."/>
            <person name="Casacuberta J.M."/>
            <person name="Vandepoele K."/>
            <person name="Reski R."/>
            <person name="Cuming A.C."/>
            <person name="Tuskan G.A."/>
            <person name="Maumus F."/>
            <person name="Salse J."/>
            <person name="Schmutz J."/>
            <person name="Rensing S.A."/>
        </authorList>
    </citation>
    <scope>NUCLEOTIDE SEQUENCE [LARGE SCALE GENOMIC DNA]</scope>
    <source>
        <strain evidence="2 3">cv. Gransden 2004</strain>
    </source>
</reference>
<dbReference type="Gramene" id="Pp3c15_18240V3.1">
    <property type="protein sequence ID" value="Pp3c15_18240V3.1"/>
    <property type="gene ID" value="Pp3c15_18240"/>
</dbReference>
<evidence type="ECO:0000313" key="1">
    <source>
        <dbReference type="EMBL" id="PNR39615.1"/>
    </source>
</evidence>
<evidence type="ECO:0000313" key="3">
    <source>
        <dbReference type="Proteomes" id="UP000006727"/>
    </source>
</evidence>
<dbReference type="AlphaFoldDB" id="A0A2K1JDL0"/>
<evidence type="ECO:0000313" key="2">
    <source>
        <dbReference type="EnsemblPlants" id="Pp3c15_18240V3.1"/>
    </source>
</evidence>
<gene>
    <name evidence="1" type="ORF">PHYPA_019894</name>
</gene>
<dbReference type="Proteomes" id="UP000006727">
    <property type="component" value="Chromosome 15"/>
</dbReference>
<dbReference type="InParanoid" id="A0A2K1JDL0"/>
<accession>A0A2K1JDL0</accession>
<protein>
    <submittedName>
        <fullName evidence="1 2">Uncharacterized protein</fullName>
    </submittedName>
</protein>
<organism evidence="1">
    <name type="scientific">Physcomitrium patens</name>
    <name type="common">Spreading-leaved earth moss</name>
    <name type="synonym">Physcomitrella patens</name>
    <dbReference type="NCBI Taxonomy" id="3218"/>
    <lineage>
        <taxon>Eukaryota</taxon>
        <taxon>Viridiplantae</taxon>
        <taxon>Streptophyta</taxon>
        <taxon>Embryophyta</taxon>
        <taxon>Bryophyta</taxon>
        <taxon>Bryophytina</taxon>
        <taxon>Bryopsida</taxon>
        <taxon>Funariidae</taxon>
        <taxon>Funariales</taxon>
        <taxon>Funariaceae</taxon>
        <taxon>Physcomitrium</taxon>
    </lineage>
</organism>
<reference evidence="2" key="3">
    <citation type="submission" date="2020-12" db="UniProtKB">
        <authorList>
            <consortium name="EnsemblPlants"/>
        </authorList>
    </citation>
    <scope>IDENTIFICATION</scope>
</reference>